<dbReference type="Pfam" id="PF16263">
    <property type="entry name" value="DUF4917"/>
    <property type="match status" value="1"/>
</dbReference>
<accession>A0ABR5VYN1</accession>
<evidence type="ECO:0008006" key="3">
    <source>
        <dbReference type="Google" id="ProtNLM"/>
    </source>
</evidence>
<sequence length="331" mass="38077">MVKFHKELEKCDGEKAVILGNGFGIAYDIAAEEDNFNWNTLLDLCEIEEDSQLHRMLAESFYDFELVHQKLNNAIDVIALYDPKSDLTSELQSQIQHLREQLVIAVSNSHPSAFTTDCSPKKERQRKKRVEKCRTFLGNFDNVFSLNYDLLLYWVRCFENKHLGKDSFSKLDDELVFSPDENANFFFPHGSLFLYRDGVGATKSRSSRANPILARLERNIENGVFPMCVSEGTGEQKLEAIKNNYYLHYAYNRIKECEGTIFTFGCSFLDSKDDHIIKAMLQSPAAKIVVGEFKPSKKNYHRLELAFEHCQAQLKTKKEIIIADTEGVEVW</sequence>
<dbReference type="InterPro" id="IPR032581">
    <property type="entry name" value="DUF4917"/>
</dbReference>
<proteinExistence type="predicted"/>
<reference evidence="1 2" key="1">
    <citation type="submission" date="2015-12" db="EMBL/GenBank/DDBJ databases">
        <authorList>
            <person name="Tarr C.L."/>
            <person name="Gladney L.M."/>
        </authorList>
    </citation>
    <scope>NUCLEOTIDE SEQUENCE [LARGE SCALE GENOMIC DNA]</scope>
    <source>
        <strain evidence="1 2">1048-83</strain>
    </source>
</reference>
<evidence type="ECO:0000313" key="1">
    <source>
        <dbReference type="EMBL" id="KYN82202.1"/>
    </source>
</evidence>
<evidence type="ECO:0000313" key="2">
    <source>
        <dbReference type="Proteomes" id="UP000075609"/>
    </source>
</evidence>
<dbReference type="EMBL" id="LOBP01000183">
    <property type="protein sequence ID" value="KYN82202.1"/>
    <property type="molecule type" value="Genomic_DNA"/>
</dbReference>
<dbReference type="Proteomes" id="UP000075609">
    <property type="component" value="Unassembled WGS sequence"/>
</dbReference>
<comment type="caution">
    <text evidence="1">The sequence shown here is derived from an EMBL/GenBank/DDBJ whole genome shotgun (WGS) entry which is preliminary data.</text>
</comment>
<protein>
    <recommendedName>
        <fullName evidence="3">DUF4917 domain-containing protein</fullName>
    </recommendedName>
</protein>
<organism evidence="1 2">
    <name type="scientific">Vibrio cidicii</name>
    <dbReference type="NCBI Taxonomy" id="1763883"/>
    <lineage>
        <taxon>Bacteria</taxon>
        <taxon>Pseudomonadati</taxon>
        <taxon>Pseudomonadota</taxon>
        <taxon>Gammaproteobacteria</taxon>
        <taxon>Vibrionales</taxon>
        <taxon>Vibrionaceae</taxon>
        <taxon>Vibrio</taxon>
    </lineage>
</organism>
<name>A0ABR5VYN1_9VIBR</name>
<keyword evidence="2" id="KW-1185">Reference proteome</keyword>
<gene>
    <name evidence="1" type="ORF">ATY35_19745</name>
</gene>
<dbReference type="RefSeq" id="WP_061900742.1">
    <property type="nucleotide sequence ID" value="NZ_CAXYEW010000063.1"/>
</dbReference>